<dbReference type="AlphaFoldDB" id="L0DGK0"/>
<evidence type="ECO:0000313" key="2">
    <source>
        <dbReference type="Proteomes" id="UP000010798"/>
    </source>
</evidence>
<dbReference type="EMBL" id="CP003364">
    <property type="protein sequence ID" value="AGA28509.1"/>
    <property type="molecule type" value="Genomic_DNA"/>
</dbReference>
<dbReference type="RefSeq" id="WP_015247634.1">
    <property type="nucleotide sequence ID" value="NC_019892.1"/>
</dbReference>
<evidence type="ECO:0000313" key="1">
    <source>
        <dbReference type="EMBL" id="AGA28509.1"/>
    </source>
</evidence>
<name>L0DGK0_SINAD</name>
<reference evidence="1 2" key="1">
    <citation type="submission" date="2012-02" db="EMBL/GenBank/DDBJ databases">
        <title>Complete sequence of chromosome of Singulisphaera acidiphila DSM 18658.</title>
        <authorList>
            <consortium name="US DOE Joint Genome Institute (JGI-PGF)"/>
            <person name="Lucas S."/>
            <person name="Copeland A."/>
            <person name="Lapidus A."/>
            <person name="Glavina del Rio T."/>
            <person name="Dalin E."/>
            <person name="Tice H."/>
            <person name="Bruce D."/>
            <person name="Goodwin L."/>
            <person name="Pitluck S."/>
            <person name="Peters L."/>
            <person name="Ovchinnikova G."/>
            <person name="Chertkov O."/>
            <person name="Kyrpides N."/>
            <person name="Mavromatis K."/>
            <person name="Ivanova N."/>
            <person name="Brettin T."/>
            <person name="Detter J.C."/>
            <person name="Han C."/>
            <person name="Larimer F."/>
            <person name="Land M."/>
            <person name="Hauser L."/>
            <person name="Markowitz V."/>
            <person name="Cheng J.-F."/>
            <person name="Hugenholtz P."/>
            <person name="Woyke T."/>
            <person name="Wu D."/>
            <person name="Tindall B."/>
            <person name="Pomrenke H."/>
            <person name="Brambilla E."/>
            <person name="Klenk H.-P."/>
            <person name="Eisen J.A."/>
        </authorList>
    </citation>
    <scope>NUCLEOTIDE SEQUENCE [LARGE SCALE GENOMIC DNA]</scope>
    <source>
        <strain evidence="2">ATCC BAA-1392 / DSM 18658 / VKM B-2454 / MOB10</strain>
    </source>
</reference>
<dbReference type="KEGG" id="saci:Sinac_4311"/>
<protein>
    <submittedName>
        <fullName evidence="1">Uncharacterized protein</fullName>
    </submittedName>
</protein>
<keyword evidence="2" id="KW-1185">Reference proteome</keyword>
<gene>
    <name evidence="1" type="ordered locus">Sinac_4311</name>
</gene>
<dbReference type="HOGENOM" id="CLU_2901829_0_0_0"/>
<dbReference type="Proteomes" id="UP000010798">
    <property type="component" value="Chromosome"/>
</dbReference>
<sequence>MADLVSQWDLNASAVNDSLLCPIEDELVVRYGSVEGLKLSREFGEVFNGTTGPGPVLTLGPT</sequence>
<accession>L0DGK0</accession>
<organism evidence="1 2">
    <name type="scientific">Singulisphaera acidiphila (strain ATCC BAA-1392 / DSM 18658 / VKM B-2454 / MOB10)</name>
    <dbReference type="NCBI Taxonomy" id="886293"/>
    <lineage>
        <taxon>Bacteria</taxon>
        <taxon>Pseudomonadati</taxon>
        <taxon>Planctomycetota</taxon>
        <taxon>Planctomycetia</taxon>
        <taxon>Isosphaerales</taxon>
        <taxon>Isosphaeraceae</taxon>
        <taxon>Singulisphaera</taxon>
    </lineage>
</organism>
<proteinExistence type="predicted"/>